<sequence length="57" mass="6333">MVEFSFSVSVRVVDSIIDQPELVDSRVNVNIGYNANAFDNSLSVPAVLYRTNSILEQ</sequence>
<reference evidence="1" key="1">
    <citation type="submission" date="2019-02" db="EMBL/GenBank/DDBJ databases">
        <authorList>
            <person name="Gruber-Vodicka R. H."/>
            <person name="Seah K. B. B."/>
        </authorList>
    </citation>
    <scope>NUCLEOTIDE SEQUENCE</scope>
    <source>
        <strain evidence="1">BECK_SA2B15</strain>
        <strain evidence="2">BECK_SA2B20</strain>
    </source>
</reference>
<proteinExistence type="predicted"/>
<evidence type="ECO:0000313" key="2">
    <source>
        <dbReference type="EMBL" id="VFK05249.1"/>
    </source>
</evidence>
<name>A0A450UIL0_9GAMM</name>
<gene>
    <name evidence="1" type="ORF">BECKH772A_GA0070896_100431</name>
    <name evidence="3" type="ORF">BECKH772A_GA0070896_108021</name>
    <name evidence="2" type="ORF">BECKH772B_GA0070898_105552</name>
</gene>
<protein>
    <submittedName>
        <fullName evidence="1">Uncharacterized protein</fullName>
    </submittedName>
</protein>
<organism evidence="1">
    <name type="scientific">Candidatus Kentrum eta</name>
    <dbReference type="NCBI Taxonomy" id="2126337"/>
    <lineage>
        <taxon>Bacteria</taxon>
        <taxon>Pseudomonadati</taxon>
        <taxon>Pseudomonadota</taxon>
        <taxon>Gammaproteobacteria</taxon>
        <taxon>Candidatus Kentrum</taxon>
    </lineage>
</organism>
<dbReference type="EMBL" id="CAADFG010000043">
    <property type="protein sequence ID" value="VFJ92382.1"/>
    <property type="molecule type" value="Genomic_DNA"/>
</dbReference>
<dbReference type="AlphaFoldDB" id="A0A450UIL0"/>
<dbReference type="EMBL" id="CAADFG010000802">
    <property type="protein sequence ID" value="VFK08001.1"/>
    <property type="molecule type" value="Genomic_DNA"/>
</dbReference>
<accession>A0A450UIL0</accession>
<evidence type="ECO:0000313" key="1">
    <source>
        <dbReference type="EMBL" id="VFJ92382.1"/>
    </source>
</evidence>
<dbReference type="EMBL" id="CAADFI010000555">
    <property type="protein sequence ID" value="VFK05249.1"/>
    <property type="molecule type" value="Genomic_DNA"/>
</dbReference>
<evidence type="ECO:0000313" key="3">
    <source>
        <dbReference type="EMBL" id="VFK08001.1"/>
    </source>
</evidence>